<keyword evidence="3" id="KW-0723">Serine/threonine-protein kinase</keyword>
<evidence type="ECO:0000256" key="7">
    <source>
        <dbReference type="ARBA" id="ARBA00022777"/>
    </source>
</evidence>
<dbReference type="GO" id="GO:0005524">
    <property type="term" value="F:ATP binding"/>
    <property type="evidence" value="ECO:0007669"/>
    <property type="project" value="UniProtKB-KW"/>
</dbReference>
<keyword evidence="7" id="KW-0418">Kinase</keyword>
<reference evidence="13" key="1">
    <citation type="submission" date="2016-11" db="UniProtKB">
        <authorList>
            <consortium name="WormBaseParasite"/>
        </authorList>
    </citation>
    <scope>IDENTIFICATION</scope>
</reference>
<proteinExistence type="inferred from homology"/>
<keyword evidence="8" id="KW-0067">ATP-binding</keyword>
<evidence type="ECO:0000256" key="8">
    <source>
        <dbReference type="ARBA" id="ARBA00022840"/>
    </source>
</evidence>
<comment type="catalytic activity">
    <reaction evidence="10">
        <text>L-seryl-[protein] + ATP = O-phospho-L-seryl-[protein] + ADP + H(+)</text>
        <dbReference type="Rhea" id="RHEA:17989"/>
        <dbReference type="Rhea" id="RHEA-COMP:9863"/>
        <dbReference type="Rhea" id="RHEA-COMP:11604"/>
        <dbReference type="ChEBI" id="CHEBI:15378"/>
        <dbReference type="ChEBI" id="CHEBI:29999"/>
        <dbReference type="ChEBI" id="CHEBI:30616"/>
        <dbReference type="ChEBI" id="CHEBI:83421"/>
        <dbReference type="ChEBI" id="CHEBI:456216"/>
        <dbReference type="EC" id="2.7.11.1"/>
    </reaction>
</comment>
<evidence type="ECO:0000256" key="6">
    <source>
        <dbReference type="ARBA" id="ARBA00022741"/>
    </source>
</evidence>
<evidence type="ECO:0000256" key="10">
    <source>
        <dbReference type="ARBA" id="ARBA00048679"/>
    </source>
</evidence>
<name>A0A1I8F806_9PLAT</name>
<organism evidence="12 13">
    <name type="scientific">Macrostomum lignano</name>
    <dbReference type="NCBI Taxonomy" id="282301"/>
    <lineage>
        <taxon>Eukaryota</taxon>
        <taxon>Metazoa</taxon>
        <taxon>Spiralia</taxon>
        <taxon>Lophotrochozoa</taxon>
        <taxon>Platyhelminthes</taxon>
        <taxon>Rhabditophora</taxon>
        <taxon>Macrostomorpha</taxon>
        <taxon>Macrostomida</taxon>
        <taxon>Macrostomidae</taxon>
        <taxon>Macrostomum</taxon>
    </lineage>
</organism>
<comment type="catalytic activity">
    <reaction evidence="9">
        <text>L-threonyl-[protein] + ATP = O-phospho-L-threonyl-[protein] + ADP + H(+)</text>
        <dbReference type="Rhea" id="RHEA:46608"/>
        <dbReference type="Rhea" id="RHEA-COMP:11060"/>
        <dbReference type="Rhea" id="RHEA-COMP:11605"/>
        <dbReference type="ChEBI" id="CHEBI:15378"/>
        <dbReference type="ChEBI" id="CHEBI:30013"/>
        <dbReference type="ChEBI" id="CHEBI:30616"/>
        <dbReference type="ChEBI" id="CHEBI:61977"/>
        <dbReference type="ChEBI" id="CHEBI:456216"/>
        <dbReference type="EC" id="2.7.11.1"/>
    </reaction>
</comment>
<dbReference type="EC" id="2.7.11.1" evidence="2"/>
<keyword evidence="6" id="KW-0547">Nucleotide-binding</keyword>
<feature type="region of interest" description="Disordered" evidence="11">
    <location>
        <begin position="1"/>
        <end position="25"/>
    </location>
</feature>
<dbReference type="AlphaFoldDB" id="A0A1I8F806"/>
<evidence type="ECO:0000313" key="13">
    <source>
        <dbReference type="WBParaSite" id="maker-unitig_23440-snap-gene-0.1-mRNA-1"/>
    </source>
</evidence>
<evidence type="ECO:0000256" key="9">
    <source>
        <dbReference type="ARBA" id="ARBA00047899"/>
    </source>
</evidence>
<dbReference type="Proteomes" id="UP000095280">
    <property type="component" value="Unplaced"/>
</dbReference>
<dbReference type="Gene3D" id="4.10.1170.10">
    <property type="entry name" value="MAP kinase activated protein kinase 2"/>
    <property type="match status" value="1"/>
</dbReference>
<evidence type="ECO:0000256" key="4">
    <source>
        <dbReference type="ARBA" id="ARBA00022553"/>
    </source>
</evidence>
<evidence type="ECO:0000256" key="11">
    <source>
        <dbReference type="SAM" id="MobiDB-lite"/>
    </source>
</evidence>
<keyword evidence="5" id="KW-0808">Transferase</keyword>
<dbReference type="WBParaSite" id="maker-unitig_23440-snap-gene-0.1-mRNA-1">
    <property type="protein sequence ID" value="maker-unitig_23440-snap-gene-0.1-mRNA-1"/>
    <property type="gene ID" value="maker-unitig_23440-snap-gene-0.1"/>
</dbReference>
<dbReference type="InterPro" id="IPR027442">
    <property type="entry name" value="MAPKAPK_C"/>
</dbReference>
<evidence type="ECO:0000256" key="2">
    <source>
        <dbReference type="ARBA" id="ARBA00012513"/>
    </source>
</evidence>
<evidence type="ECO:0000256" key="1">
    <source>
        <dbReference type="ARBA" id="ARBA00006692"/>
    </source>
</evidence>
<protein>
    <recommendedName>
        <fullName evidence="2">non-specific serine/threonine protein kinase</fullName>
        <ecNumber evidence="2">2.7.11.1</ecNumber>
    </recommendedName>
</protein>
<keyword evidence="4" id="KW-0597">Phosphoprotein</keyword>
<dbReference type="GO" id="GO:0004674">
    <property type="term" value="F:protein serine/threonine kinase activity"/>
    <property type="evidence" value="ECO:0007669"/>
    <property type="project" value="UniProtKB-KW"/>
</dbReference>
<sequence length="54" mass="6205">MSHKWISTPLFKPAGSERRTRSSVVDVQEEMSQALATMRIDEDQQIKLKTLKDS</sequence>
<evidence type="ECO:0000256" key="3">
    <source>
        <dbReference type="ARBA" id="ARBA00022527"/>
    </source>
</evidence>
<evidence type="ECO:0000256" key="5">
    <source>
        <dbReference type="ARBA" id="ARBA00022679"/>
    </source>
</evidence>
<keyword evidence="12" id="KW-1185">Reference proteome</keyword>
<comment type="similarity">
    <text evidence="1">Belongs to the protein kinase superfamily. CAMK Ser/Thr protein kinase family.</text>
</comment>
<evidence type="ECO:0000313" key="12">
    <source>
        <dbReference type="Proteomes" id="UP000095280"/>
    </source>
</evidence>
<accession>A0A1I8F806</accession>